<evidence type="ECO:0000313" key="2">
    <source>
        <dbReference type="Proteomes" id="UP000218505"/>
    </source>
</evidence>
<reference evidence="1" key="1">
    <citation type="submission" date="2017-09" db="EMBL/GenBank/DDBJ databases">
        <title>Complete Genome Sequence of ansamitocin-producing Bacterium Actinosynnema pretiosum X47.</title>
        <authorList>
            <person name="Cao G."/>
            <person name="Zong G."/>
            <person name="Zhong C."/>
            <person name="Fu J."/>
        </authorList>
    </citation>
    <scope>NUCLEOTIDE SEQUENCE [LARGE SCALE GENOMIC DNA]</scope>
    <source>
        <strain evidence="1">X47</strain>
    </source>
</reference>
<evidence type="ECO:0000313" key="1">
    <source>
        <dbReference type="EMBL" id="ATE54841.1"/>
    </source>
</evidence>
<proteinExistence type="predicted"/>
<organism evidence="1 2">
    <name type="scientific">Actinosynnema pretiosum</name>
    <dbReference type="NCBI Taxonomy" id="42197"/>
    <lineage>
        <taxon>Bacteria</taxon>
        <taxon>Bacillati</taxon>
        <taxon>Actinomycetota</taxon>
        <taxon>Actinomycetes</taxon>
        <taxon>Pseudonocardiales</taxon>
        <taxon>Pseudonocardiaceae</taxon>
        <taxon>Actinosynnema</taxon>
    </lineage>
</organism>
<dbReference type="EMBL" id="CP023445">
    <property type="protein sequence ID" value="ATE54841.1"/>
    <property type="molecule type" value="Genomic_DNA"/>
</dbReference>
<dbReference type="AlphaFoldDB" id="A0A290Z711"/>
<protein>
    <submittedName>
        <fullName evidence="1">Uncharacterized protein</fullName>
    </submittedName>
</protein>
<sequence>MSTLISPHHSTIVLAGRALDEVSGLVAELTAWNTAHGAATPCLWRVVIEQDDGAEWGRPAPTRWLDVGLAGESGALRWTSPDGVAVPVDTTRGSGAAGFGVTRYASDHSGQPCGVSDLLAAPLPVVWAALDGLLGDRDRPRLPAPWGWRPAPRGRALLTP</sequence>
<dbReference type="Proteomes" id="UP000218505">
    <property type="component" value="Chromosome"/>
</dbReference>
<accession>A0A290Z711</accession>
<dbReference type="RefSeq" id="WP_096494381.1">
    <property type="nucleotide sequence ID" value="NZ_CP023445.1"/>
</dbReference>
<keyword evidence="2" id="KW-1185">Reference proteome</keyword>
<dbReference type="KEGG" id="apre:CNX65_17425"/>
<name>A0A290Z711_9PSEU</name>
<gene>
    <name evidence="1" type="ORF">CNX65_17425</name>
</gene>